<dbReference type="InterPro" id="IPR017850">
    <property type="entry name" value="Alkaline_phosphatase_core_sf"/>
</dbReference>
<reference evidence="2" key="1">
    <citation type="submission" date="2020-02" db="EMBL/GenBank/DDBJ databases">
        <authorList>
            <person name="Palmer J.M."/>
        </authorList>
    </citation>
    <scope>NUCLEOTIDE SEQUENCE</scope>
    <source>
        <strain evidence="2">EPUS1.4</strain>
        <tissue evidence="2">Thallus</tissue>
    </source>
</reference>
<sequence length="402" mass="44757">MSRKLTHMFNDNEPLVSSCDSSGKNQANCQALIDQGILLSNMYGVGAPSQPNYIAPASGDTFGLNSDSFVLVDKNISTIVDLLEDKGISWGDYNEGLPYTGFEGFKYDPGLYERKHNLLARFESVRLNPDRIAHMKNMTLFYKDLKNQQLPQWIFVTPNLFDDGHNTDILTSCAWTRGFVESLLQNSYFNDNSLVYVVWQANGDTPGLANHVAGILLGPAVPQDLVGTVDDNYYNHYSELASVEANWNLHTLGRWDVGANVWQFVGNKTGDVIRQWNPQIANDSFENYLWNQSYGGVFSNANDTTHTYVAPNLEIQRNGRTVLPAIAHAWGGCDKGNSTRNDTSDSGSCSGLPNYYRDIIELPDAFHPPHGFEVPIPLMPPSPIMTPITVYPYANPYPADKI</sequence>
<proteinExistence type="predicted"/>
<dbReference type="PANTHER" id="PTHR31956:SF15">
    <property type="entry name" value="ACID PHOSPHATASE PHOA"/>
    <property type="match status" value="1"/>
</dbReference>
<dbReference type="Pfam" id="PF04185">
    <property type="entry name" value="Phosphoesterase"/>
    <property type="match status" value="1"/>
</dbReference>
<dbReference type="OrthoDB" id="5135119at2759"/>
<dbReference type="AlphaFoldDB" id="A0A8H7AH94"/>
<dbReference type="GO" id="GO:0009395">
    <property type="term" value="P:phospholipid catabolic process"/>
    <property type="evidence" value="ECO:0007669"/>
    <property type="project" value="TreeGrafter"/>
</dbReference>
<organism evidence="2 3">
    <name type="scientific">Endocarpon pusillum</name>
    <dbReference type="NCBI Taxonomy" id="364733"/>
    <lineage>
        <taxon>Eukaryota</taxon>
        <taxon>Fungi</taxon>
        <taxon>Dikarya</taxon>
        <taxon>Ascomycota</taxon>
        <taxon>Pezizomycotina</taxon>
        <taxon>Eurotiomycetes</taxon>
        <taxon>Chaetothyriomycetidae</taxon>
        <taxon>Verrucariales</taxon>
        <taxon>Verrucariaceae</taxon>
        <taxon>Endocarpon</taxon>
    </lineage>
</organism>
<gene>
    <name evidence="2" type="ORF">GJ744_010468</name>
</gene>
<dbReference type="GO" id="GO:0016788">
    <property type="term" value="F:hydrolase activity, acting on ester bonds"/>
    <property type="evidence" value="ECO:0007669"/>
    <property type="project" value="InterPro"/>
</dbReference>
<protein>
    <recommendedName>
        <fullName evidence="4">Acid phosphatase</fullName>
    </recommendedName>
</protein>
<dbReference type="InterPro" id="IPR007312">
    <property type="entry name" value="Phosphoesterase"/>
</dbReference>
<accession>A0A8H7AH94</accession>
<evidence type="ECO:0000313" key="3">
    <source>
        <dbReference type="Proteomes" id="UP000606974"/>
    </source>
</evidence>
<name>A0A8H7AH94_9EURO</name>
<keyword evidence="1" id="KW-0378">Hydrolase</keyword>
<dbReference type="PANTHER" id="PTHR31956">
    <property type="entry name" value="NON-SPECIFIC PHOSPHOLIPASE C4-RELATED"/>
    <property type="match status" value="1"/>
</dbReference>
<comment type="caution">
    <text evidence="2">The sequence shown here is derived from an EMBL/GenBank/DDBJ whole genome shotgun (WGS) entry which is preliminary data.</text>
</comment>
<keyword evidence="3" id="KW-1185">Reference proteome</keyword>
<evidence type="ECO:0008006" key="4">
    <source>
        <dbReference type="Google" id="ProtNLM"/>
    </source>
</evidence>
<dbReference type="Gene3D" id="3.40.720.10">
    <property type="entry name" value="Alkaline Phosphatase, subunit A"/>
    <property type="match status" value="1"/>
</dbReference>
<evidence type="ECO:0000313" key="2">
    <source>
        <dbReference type="EMBL" id="KAF7507409.1"/>
    </source>
</evidence>
<dbReference type="EMBL" id="JAACFV010000069">
    <property type="protein sequence ID" value="KAF7507409.1"/>
    <property type="molecule type" value="Genomic_DNA"/>
</dbReference>
<dbReference type="Proteomes" id="UP000606974">
    <property type="component" value="Unassembled WGS sequence"/>
</dbReference>
<evidence type="ECO:0000256" key="1">
    <source>
        <dbReference type="ARBA" id="ARBA00022801"/>
    </source>
</evidence>